<keyword evidence="7" id="KW-1015">Disulfide bond</keyword>
<organism evidence="9 10">
    <name type="scientific">Lebetimonas natsushimae</name>
    <dbReference type="NCBI Taxonomy" id="1936991"/>
    <lineage>
        <taxon>Bacteria</taxon>
        <taxon>Pseudomonadati</taxon>
        <taxon>Campylobacterota</taxon>
        <taxon>Epsilonproteobacteria</taxon>
        <taxon>Nautiliales</taxon>
        <taxon>Nautiliaceae</taxon>
        <taxon>Lebetimonas</taxon>
    </lineage>
</organism>
<dbReference type="Proteomes" id="UP000217944">
    <property type="component" value="Unassembled WGS sequence"/>
</dbReference>
<comment type="caution">
    <text evidence="9">The sequence shown here is derived from an EMBL/GenBank/DDBJ whole genome shotgun (WGS) entry which is preliminary data.</text>
</comment>
<dbReference type="PANTHER" id="PTHR13891:SF1">
    <property type="entry name" value="CYTOCHROME C OXIDASE ASSEMBLY FACTOR 7"/>
    <property type="match status" value="1"/>
</dbReference>
<comment type="catalytic activity">
    <reaction evidence="1">
        <text>a beta-lactam + H2O = a substituted beta-amino acid</text>
        <dbReference type="Rhea" id="RHEA:20401"/>
        <dbReference type="ChEBI" id="CHEBI:15377"/>
        <dbReference type="ChEBI" id="CHEBI:35627"/>
        <dbReference type="ChEBI" id="CHEBI:140347"/>
        <dbReference type="EC" id="3.5.2.6"/>
    </reaction>
</comment>
<dbReference type="SMART" id="SM00671">
    <property type="entry name" value="SEL1"/>
    <property type="match status" value="2"/>
</dbReference>
<keyword evidence="5" id="KW-0378">Hydrolase</keyword>
<dbReference type="EC" id="3.5.2.6" evidence="3"/>
<keyword evidence="4" id="KW-0677">Repeat</keyword>
<gene>
    <name evidence="9" type="ORF">LNAT_P0850</name>
</gene>
<keyword evidence="6" id="KW-0802">TPR repeat</keyword>
<dbReference type="RefSeq" id="WP_096258686.1">
    <property type="nucleotide sequence ID" value="NZ_BDME01000001.1"/>
</dbReference>
<keyword evidence="8" id="KW-0046">Antibiotic resistance</keyword>
<accession>A0A292YEN2</accession>
<keyword evidence="10" id="KW-1185">Reference proteome</keyword>
<dbReference type="AlphaFoldDB" id="A0A292YEN2"/>
<sequence>MKKILLILIAVFAFAKHGETQDPALQEALQGHYVKAFRMFDKRCNENDGYACGMVAYFYNKGLGVKKDLKAAIDYYTKGCALNDNDSCTILGYYYYKGIGVKKDLNKAITLLKKACNNHSKDACNYLKEIANIK</sequence>
<protein>
    <recommendedName>
        <fullName evidence="3">beta-lactamase</fullName>
        <ecNumber evidence="3">3.5.2.6</ecNumber>
    </recommendedName>
</protein>
<dbReference type="Gene3D" id="1.25.40.10">
    <property type="entry name" value="Tetratricopeptide repeat domain"/>
    <property type="match status" value="1"/>
</dbReference>
<evidence type="ECO:0000256" key="8">
    <source>
        <dbReference type="ARBA" id="ARBA00023251"/>
    </source>
</evidence>
<evidence type="ECO:0000313" key="9">
    <source>
        <dbReference type="EMBL" id="GAX87554.1"/>
    </source>
</evidence>
<dbReference type="GO" id="GO:0046677">
    <property type="term" value="P:response to antibiotic"/>
    <property type="evidence" value="ECO:0007669"/>
    <property type="project" value="UniProtKB-KW"/>
</dbReference>
<dbReference type="GO" id="GO:0008800">
    <property type="term" value="F:beta-lactamase activity"/>
    <property type="evidence" value="ECO:0007669"/>
    <property type="project" value="UniProtKB-EC"/>
</dbReference>
<evidence type="ECO:0000256" key="6">
    <source>
        <dbReference type="ARBA" id="ARBA00022803"/>
    </source>
</evidence>
<evidence type="ECO:0000256" key="1">
    <source>
        <dbReference type="ARBA" id="ARBA00001526"/>
    </source>
</evidence>
<name>A0A292YEN2_9BACT</name>
<evidence type="ECO:0000256" key="4">
    <source>
        <dbReference type="ARBA" id="ARBA00022737"/>
    </source>
</evidence>
<dbReference type="InterPro" id="IPR006597">
    <property type="entry name" value="Sel1-like"/>
</dbReference>
<dbReference type="Pfam" id="PF08238">
    <property type="entry name" value="Sel1"/>
    <property type="match status" value="2"/>
</dbReference>
<dbReference type="OrthoDB" id="5373004at2"/>
<evidence type="ECO:0000256" key="5">
    <source>
        <dbReference type="ARBA" id="ARBA00022801"/>
    </source>
</evidence>
<dbReference type="InterPro" id="IPR040239">
    <property type="entry name" value="HcpB-like"/>
</dbReference>
<dbReference type="SUPFAM" id="SSF81901">
    <property type="entry name" value="HCP-like"/>
    <property type="match status" value="1"/>
</dbReference>
<evidence type="ECO:0000256" key="7">
    <source>
        <dbReference type="ARBA" id="ARBA00023157"/>
    </source>
</evidence>
<evidence type="ECO:0000313" key="10">
    <source>
        <dbReference type="Proteomes" id="UP000217944"/>
    </source>
</evidence>
<proteinExistence type="inferred from homology"/>
<reference evidence="9 10" key="1">
    <citation type="journal article" date="2017" name="Syst. Appl. Microbiol.">
        <title>Lebetimonas natsushimae sp. nov., a novel strictly anaerobic, moderately thermophilic chemoautotroph isolated from a deep-sea hydrothermal vent polychaete nest in the Mid-Okinawa Trough.</title>
        <authorList>
            <person name="Nagata R."/>
            <person name="Takaki Y."/>
            <person name="Tame A."/>
            <person name="Nunoura T."/>
            <person name="Muto H."/>
            <person name="Mino S."/>
            <person name="Sawayama S."/>
            <person name="Takai K."/>
            <person name="Nakagawa S."/>
        </authorList>
    </citation>
    <scope>NUCLEOTIDE SEQUENCE [LARGE SCALE GENOMIC DNA]</scope>
    <source>
        <strain evidence="9 10">HS1857</strain>
    </source>
</reference>
<dbReference type="InterPro" id="IPR011990">
    <property type="entry name" value="TPR-like_helical_dom_sf"/>
</dbReference>
<comment type="similarity">
    <text evidence="2">Belongs to the hcp beta-lactamase family.</text>
</comment>
<evidence type="ECO:0000256" key="3">
    <source>
        <dbReference type="ARBA" id="ARBA00012865"/>
    </source>
</evidence>
<dbReference type="EMBL" id="BDME01000001">
    <property type="protein sequence ID" value="GAX87554.1"/>
    <property type="molecule type" value="Genomic_DNA"/>
</dbReference>
<dbReference type="PANTHER" id="PTHR13891">
    <property type="entry name" value="CYTOCHROME C OXIDASE ASSEMBLY FACTOR 7"/>
    <property type="match status" value="1"/>
</dbReference>
<evidence type="ECO:0000256" key="2">
    <source>
        <dbReference type="ARBA" id="ARBA00008486"/>
    </source>
</evidence>